<accession>A0AAX1SE42</accession>
<protein>
    <recommendedName>
        <fullName evidence="3">dihydrofolate reductase</fullName>
        <ecNumber evidence="3">1.5.1.3</ecNumber>
    </recommendedName>
</protein>
<dbReference type="GeneID" id="97207695"/>
<evidence type="ECO:0000256" key="3">
    <source>
        <dbReference type="ARBA" id="ARBA00012856"/>
    </source>
</evidence>
<dbReference type="InterPro" id="IPR001796">
    <property type="entry name" value="DHFR_dom"/>
</dbReference>
<dbReference type="PANTHER" id="PTHR48069:SF3">
    <property type="entry name" value="DIHYDROFOLATE REDUCTASE"/>
    <property type="match status" value="1"/>
</dbReference>
<evidence type="ECO:0000256" key="5">
    <source>
        <dbReference type="ARBA" id="ARBA00022857"/>
    </source>
</evidence>
<name>A0AAX1SE42_9FIRM</name>
<dbReference type="Pfam" id="PF00186">
    <property type="entry name" value="DHFR_1"/>
    <property type="match status" value="1"/>
</dbReference>
<keyword evidence="6" id="KW-0560">Oxidoreductase</keyword>
<evidence type="ECO:0000313" key="8">
    <source>
        <dbReference type="EMBL" id="MCG4746412.1"/>
    </source>
</evidence>
<evidence type="ECO:0000256" key="2">
    <source>
        <dbReference type="ARBA" id="ARBA00009539"/>
    </source>
</evidence>
<dbReference type="Proteomes" id="UP000669239">
    <property type="component" value="Unassembled WGS sequence"/>
</dbReference>
<dbReference type="EMBL" id="JAKNGE010000015">
    <property type="protein sequence ID" value="MCG4746412.1"/>
    <property type="molecule type" value="Genomic_DNA"/>
</dbReference>
<keyword evidence="10" id="KW-1185">Reference proteome</keyword>
<dbReference type="PANTHER" id="PTHR48069">
    <property type="entry name" value="DIHYDROFOLATE REDUCTASE"/>
    <property type="match status" value="1"/>
</dbReference>
<dbReference type="PRINTS" id="PR00070">
    <property type="entry name" value="DHFR"/>
</dbReference>
<evidence type="ECO:0000256" key="1">
    <source>
        <dbReference type="ARBA" id="ARBA00004903"/>
    </source>
</evidence>
<feature type="domain" description="DHFR" evidence="7">
    <location>
        <begin position="1"/>
        <end position="163"/>
    </location>
</feature>
<sequence length="163" mass="18331">MNILVAADRHWAIGKDGRGLVTIPADQQMLMRETAGKVVVMGRKTLEGLPGAQPLGNRVNVVLSGNRDYKVKGARVCGSLDQALEVLSAYDTDDIYIIGGLSIYEQFLPYVDTVHVTRIDYTYDADTFFSNLEKDGAWEMTGESDEQTYFDLCYTFQKFQRKK</sequence>
<dbReference type="GO" id="GO:0046654">
    <property type="term" value="P:tetrahydrofolate biosynthetic process"/>
    <property type="evidence" value="ECO:0007669"/>
    <property type="project" value="InterPro"/>
</dbReference>
<reference evidence="9" key="2">
    <citation type="submission" date="2020-02" db="EMBL/GenBank/DDBJ databases">
        <authorList>
            <person name="Littmann E."/>
            <person name="Sorbara M."/>
        </authorList>
    </citation>
    <scope>NUCLEOTIDE SEQUENCE</scope>
    <source>
        <strain evidence="9">MSK.1.17</strain>
    </source>
</reference>
<comment type="pathway">
    <text evidence="1">Cofactor biosynthesis; tetrahydrofolate biosynthesis; 5,6,7,8-tetrahydrofolate from 7,8-dihydrofolate: step 1/1.</text>
</comment>
<organism evidence="8 11">
    <name type="scientific">Enterocloster aldenensis</name>
    <dbReference type="NCBI Taxonomy" id="358742"/>
    <lineage>
        <taxon>Bacteria</taxon>
        <taxon>Bacillati</taxon>
        <taxon>Bacillota</taxon>
        <taxon>Clostridia</taxon>
        <taxon>Lachnospirales</taxon>
        <taxon>Lachnospiraceae</taxon>
        <taxon>Enterocloster</taxon>
    </lineage>
</organism>
<gene>
    <name evidence="9" type="ORF">G5B36_21290</name>
    <name evidence="8" type="ORF">L0N08_13395</name>
</gene>
<dbReference type="EC" id="1.5.1.3" evidence="3"/>
<dbReference type="CDD" id="cd00209">
    <property type="entry name" value="DHFR"/>
    <property type="match status" value="1"/>
</dbReference>
<dbReference type="GO" id="GO:0004146">
    <property type="term" value="F:dihydrofolate reductase activity"/>
    <property type="evidence" value="ECO:0007669"/>
    <property type="project" value="UniProtKB-EC"/>
</dbReference>
<evidence type="ECO:0000313" key="11">
    <source>
        <dbReference type="Proteomes" id="UP001299608"/>
    </source>
</evidence>
<dbReference type="InterPro" id="IPR012259">
    <property type="entry name" value="DHFR"/>
</dbReference>
<evidence type="ECO:0000313" key="9">
    <source>
        <dbReference type="EMBL" id="NSJ51223.1"/>
    </source>
</evidence>
<dbReference type="RefSeq" id="WP_117562334.1">
    <property type="nucleotide sequence ID" value="NZ_BAABZL010000001.1"/>
</dbReference>
<dbReference type="InterPro" id="IPR024072">
    <property type="entry name" value="DHFR-like_dom_sf"/>
</dbReference>
<evidence type="ECO:0000259" key="7">
    <source>
        <dbReference type="PROSITE" id="PS51330"/>
    </source>
</evidence>
<evidence type="ECO:0000256" key="4">
    <source>
        <dbReference type="ARBA" id="ARBA00022563"/>
    </source>
</evidence>
<dbReference type="GO" id="GO:0046655">
    <property type="term" value="P:folic acid metabolic process"/>
    <property type="evidence" value="ECO:0007669"/>
    <property type="project" value="TreeGrafter"/>
</dbReference>
<reference evidence="9 10" key="1">
    <citation type="journal article" date="2020" name="Cell Host Microbe">
        <title>Functional and Genomic Variation between Human-Derived Isolates of Lachnospiraceae Reveals Inter- and Intra-Species Diversity.</title>
        <authorList>
            <person name="Sorbara M.T."/>
            <person name="Littmann E.R."/>
            <person name="Fontana E."/>
            <person name="Moody T.U."/>
            <person name="Kohout C.E."/>
            <person name="Gjonbalaj M."/>
            <person name="Eaton V."/>
            <person name="Seok R."/>
            <person name="Leiner I.M."/>
            <person name="Pamer E.G."/>
        </authorList>
    </citation>
    <scope>NUCLEOTIDE SEQUENCE [LARGE SCALE GENOMIC DNA]</scope>
    <source>
        <strain evidence="9 10">MSK.1.17</strain>
    </source>
</reference>
<dbReference type="GO" id="GO:0046452">
    <property type="term" value="P:dihydrofolate metabolic process"/>
    <property type="evidence" value="ECO:0007669"/>
    <property type="project" value="TreeGrafter"/>
</dbReference>
<comment type="similarity">
    <text evidence="2">Belongs to the dihydrofolate reductase family.</text>
</comment>
<dbReference type="Proteomes" id="UP001299608">
    <property type="component" value="Unassembled WGS sequence"/>
</dbReference>
<keyword evidence="5" id="KW-0521">NADP</keyword>
<dbReference type="PROSITE" id="PS51330">
    <property type="entry name" value="DHFR_2"/>
    <property type="match status" value="1"/>
</dbReference>
<evidence type="ECO:0000256" key="6">
    <source>
        <dbReference type="ARBA" id="ARBA00023002"/>
    </source>
</evidence>
<proteinExistence type="inferred from homology"/>
<reference evidence="8" key="3">
    <citation type="submission" date="2022-01" db="EMBL/GenBank/DDBJ databases">
        <title>Collection of gut derived symbiotic bacterial strains cultured from healthy donors.</title>
        <authorList>
            <person name="Lin H."/>
            <person name="Kohout C."/>
            <person name="Waligurski E."/>
            <person name="Pamer E.G."/>
        </authorList>
    </citation>
    <scope>NUCLEOTIDE SEQUENCE</scope>
    <source>
        <strain evidence="8">DFI.6.55</strain>
    </source>
</reference>
<dbReference type="Gene3D" id="3.40.430.10">
    <property type="entry name" value="Dihydrofolate Reductase, subunit A"/>
    <property type="match status" value="1"/>
</dbReference>
<dbReference type="GO" id="GO:0006730">
    <property type="term" value="P:one-carbon metabolic process"/>
    <property type="evidence" value="ECO:0007669"/>
    <property type="project" value="UniProtKB-KW"/>
</dbReference>
<dbReference type="AlphaFoldDB" id="A0AAX1SE42"/>
<dbReference type="GO" id="GO:0050661">
    <property type="term" value="F:NADP binding"/>
    <property type="evidence" value="ECO:0007669"/>
    <property type="project" value="InterPro"/>
</dbReference>
<keyword evidence="4" id="KW-0554">One-carbon metabolism</keyword>
<comment type="caution">
    <text evidence="8">The sequence shown here is derived from an EMBL/GenBank/DDBJ whole genome shotgun (WGS) entry which is preliminary data.</text>
</comment>
<dbReference type="EMBL" id="JAAITT010000037">
    <property type="protein sequence ID" value="NSJ51223.1"/>
    <property type="molecule type" value="Genomic_DNA"/>
</dbReference>
<dbReference type="SUPFAM" id="SSF53597">
    <property type="entry name" value="Dihydrofolate reductase-like"/>
    <property type="match status" value="1"/>
</dbReference>
<evidence type="ECO:0000313" key="10">
    <source>
        <dbReference type="Proteomes" id="UP000669239"/>
    </source>
</evidence>